<reference evidence="3" key="1">
    <citation type="submission" date="2023-03" db="EMBL/GenBank/DDBJ databases">
        <title>Complete genome of Cladonia borealis.</title>
        <authorList>
            <person name="Park H."/>
        </authorList>
    </citation>
    <scope>NUCLEOTIDE SEQUENCE</scope>
    <source>
        <strain evidence="3">ANT050790</strain>
    </source>
</reference>
<sequence>MSIISNVMAAGAFLPPMIQALHSFHGVWQRIGTFGRDFKDIRDTLRVEECRFGEVLNCDLQSLAKIGDPVQTVQAVNRQVANIQRHLDSCHEFIDWYDGGAAAEDPEQQAADSEALQSATGFPRRARWAMIDWQKLHTNLEHIRVSIDGLHSLLRLEYSYSPRASSAKQQTAANSALLPVREALSRLHHGLTGLNVASQPDHQLSVQLQEHWDSTSAELSGLADVEVRDGSYVFSIQKSVSSDPETDSILLLVDTPKEIQNSQDEDSMTKNLPRMTNLDGPKGTAMSSTSDQRSRIETWGYFPTPQRRSISNDSHIVHRATTSWRSPLDLADILSDPSYVEHITPIEITWLAKLLVTSHLCFLPVQRELNVQPRPSNYRFYCKPEDEFDPWVDGNPLVLKPFLSIGFGTSRKSTFGAVSEFNHPPYASVMELGLVLYQIGAGRVINYGAGRAGFAQAKAKILRELERDSSVDAIAGSSYVSIIEGCLNMWTRFRLYSDDLAAMQRREEEYLWEIVAQLSDDLQQLEDTVSAEPGRASLIIPETIPAPEPIPASNSQSEAIMAADLSKTGQDQRVLVEMPDNTDTEAANLDSPRITEGVKETRILRKLKSLTEHCGAPPQSSNILKWSRIRDGETLSVLECPFIRLGCHLRYSDLTAWFWHTLTHFYISGHFPRTIIPPTTNTCCICGKRFIAIRGIDSWQQLLAHNAFHHLHEDSVVDAVPDMELYTYLWHNGLIDEVMYKEIEGLPKDSDFPVHKISSVDAVAPALLSSEARPATVLTERGFGRFGGRRGLGWLRGR</sequence>
<dbReference type="AlphaFoldDB" id="A0AA39R4V7"/>
<dbReference type="InterPro" id="IPR038305">
    <property type="entry name" value="HeLo_sf"/>
</dbReference>
<proteinExistence type="predicted"/>
<protein>
    <recommendedName>
        <fullName evidence="2">Prion-inhibition and propagation HeLo domain-containing protein</fullName>
    </recommendedName>
</protein>
<gene>
    <name evidence="3" type="ORF">JMJ35_002301</name>
</gene>
<dbReference type="EMBL" id="JAFEKC020000004">
    <property type="protein sequence ID" value="KAK0514922.1"/>
    <property type="molecule type" value="Genomic_DNA"/>
</dbReference>
<evidence type="ECO:0000313" key="3">
    <source>
        <dbReference type="EMBL" id="KAK0514922.1"/>
    </source>
</evidence>
<keyword evidence="4" id="KW-1185">Reference proteome</keyword>
<dbReference type="Proteomes" id="UP001166286">
    <property type="component" value="Unassembled WGS sequence"/>
</dbReference>
<accession>A0AA39R4V7</accession>
<dbReference type="Pfam" id="PF14479">
    <property type="entry name" value="HeLo"/>
    <property type="match status" value="1"/>
</dbReference>
<name>A0AA39R4V7_9LECA</name>
<feature type="region of interest" description="Disordered" evidence="1">
    <location>
        <begin position="261"/>
        <end position="290"/>
    </location>
</feature>
<organism evidence="3 4">
    <name type="scientific">Cladonia borealis</name>
    <dbReference type="NCBI Taxonomy" id="184061"/>
    <lineage>
        <taxon>Eukaryota</taxon>
        <taxon>Fungi</taxon>
        <taxon>Dikarya</taxon>
        <taxon>Ascomycota</taxon>
        <taxon>Pezizomycotina</taxon>
        <taxon>Lecanoromycetes</taxon>
        <taxon>OSLEUM clade</taxon>
        <taxon>Lecanoromycetidae</taxon>
        <taxon>Lecanorales</taxon>
        <taxon>Lecanorineae</taxon>
        <taxon>Cladoniaceae</taxon>
        <taxon>Cladonia</taxon>
    </lineage>
</organism>
<evidence type="ECO:0000256" key="1">
    <source>
        <dbReference type="SAM" id="MobiDB-lite"/>
    </source>
</evidence>
<evidence type="ECO:0000313" key="4">
    <source>
        <dbReference type="Proteomes" id="UP001166286"/>
    </source>
</evidence>
<dbReference type="InterPro" id="IPR029498">
    <property type="entry name" value="HeLo_dom"/>
</dbReference>
<evidence type="ECO:0000259" key="2">
    <source>
        <dbReference type="Pfam" id="PF14479"/>
    </source>
</evidence>
<comment type="caution">
    <text evidence="3">The sequence shown here is derived from an EMBL/GenBank/DDBJ whole genome shotgun (WGS) entry which is preliminary data.</text>
</comment>
<feature type="domain" description="Prion-inhibition and propagation HeLo" evidence="2">
    <location>
        <begin position="33"/>
        <end position="171"/>
    </location>
</feature>
<dbReference type="Gene3D" id="1.20.120.1020">
    <property type="entry name" value="Prion-inhibition and propagation, HeLo domain"/>
    <property type="match status" value="1"/>
</dbReference>